<dbReference type="RefSeq" id="WP_206719643.1">
    <property type="nucleotide sequence ID" value="NZ_CP071091.1"/>
</dbReference>
<dbReference type="Pfam" id="PF12805">
    <property type="entry name" value="FUSC-like"/>
    <property type="match status" value="1"/>
</dbReference>
<organism evidence="10 11">
    <name type="scientific">Myxococcus landrumensis</name>
    <dbReference type="NCBI Taxonomy" id="2813577"/>
    <lineage>
        <taxon>Bacteria</taxon>
        <taxon>Pseudomonadati</taxon>
        <taxon>Myxococcota</taxon>
        <taxon>Myxococcia</taxon>
        <taxon>Myxococcales</taxon>
        <taxon>Cystobacterineae</taxon>
        <taxon>Myxococcaceae</taxon>
        <taxon>Myxococcus</taxon>
    </lineage>
</organism>
<feature type="domain" description="Integral membrane protein YccS N-terminal" evidence="8">
    <location>
        <begin position="123"/>
        <end position="322"/>
    </location>
</feature>
<sequence>MNTLLRHLESVFRVERTRPALGAGLRAALAVGVPMGIAAIQHLPAATWAGMAGLFVTLVDRGGPYRDRALAMGAMTLLGAVMGLASALHLSDWGAVFFTLVCVTACGFGRSYGDTPGLMGVVLANYTVVSLALPAQDLSAALMRSGLFILGGLWAMTLSLVLWPLRPYRPARSAIAQCYRELADRAEEVGRWPLDGPPAPVNVVEVVDWESRTRQSLETARDVLASTRRSRAGESDRGEHLLVLLEGADALLALLVALPETLEVAPREPRYHALRAEIHRIFAEHARDLRHIALALAQERHDESPSTWSPDRVRRAMASLSAEGALPDSARAAYSHAIALLVRIREYADALLDVADHLEDGRPVEQDLPMGPHPASQRSRPVLEPLRDNLSVDSVIFRHALRLGVTAALATGLVRMLGLDHGYWVIITVIVVLQPYSGMTFRRGLERAAGTLLGGALAAGLVVLVREPAVLLVAIMAFFAVAIAVKPLSFSAFQVLLAPALVLLAEIQTGDWELAGVRISNTLLGGALALIGARLLWPSPERSRFPEEVASALRADRDYLLSVAAARSDSEPEVREARRKLGIRLLSAEASFQRLLTEWRGSSRQLEPTMALLAYARRFGAAVTAVAASLQWHGRQDLSPVASYAGGVLEDLALSVEHRRAPSPLPRGWVREEGADALFSTQMDRLVRQLTVLHHATVRAAPQLSSE</sequence>
<protein>
    <submittedName>
        <fullName evidence="10">FUSC family protein</fullName>
    </submittedName>
</protein>
<feature type="domain" description="Integral membrane bound transporter" evidence="9">
    <location>
        <begin position="409"/>
        <end position="531"/>
    </location>
</feature>
<keyword evidence="3 7" id="KW-0812">Transmembrane</keyword>
<keyword evidence="11" id="KW-1185">Reference proteome</keyword>
<accession>A0ABX7NHD4</accession>
<evidence type="ECO:0000256" key="4">
    <source>
        <dbReference type="ARBA" id="ARBA00022989"/>
    </source>
</evidence>
<evidence type="ECO:0000256" key="1">
    <source>
        <dbReference type="ARBA" id="ARBA00004651"/>
    </source>
</evidence>
<proteinExistence type="inferred from homology"/>
<keyword evidence="5 7" id="KW-0472">Membrane</keyword>
<dbReference type="PANTHER" id="PTHR30509:SF9">
    <property type="entry name" value="MULTIDRUG RESISTANCE PROTEIN MDTO"/>
    <property type="match status" value="1"/>
</dbReference>
<evidence type="ECO:0000256" key="7">
    <source>
        <dbReference type="SAM" id="Phobius"/>
    </source>
</evidence>
<feature type="transmembrane region" description="Helical" evidence="7">
    <location>
        <begin position="93"/>
        <end position="110"/>
    </location>
</feature>
<comment type="similarity">
    <text evidence="6">Belongs to the YccS/YhfK family.</text>
</comment>
<evidence type="ECO:0000313" key="11">
    <source>
        <dbReference type="Proteomes" id="UP000663090"/>
    </source>
</evidence>
<dbReference type="PANTHER" id="PTHR30509">
    <property type="entry name" value="P-HYDROXYBENZOIC ACID EFFLUX PUMP SUBUNIT-RELATED"/>
    <property type="match status" value="1"/>
</dbReference>
<evidence type="ECO:0000313" key="10">
    <source>
        <dbReference type="EMBL" id="QSQ18033.1"/>
    </source>
</evidence>
<dbReference type="Pfam" id="PF13515">
    <property type="entry name" value="FUSC_2"/>
    <property type="match status" value="1"/>
</dbReference>
<evidence type="ECO:0000256" key="6">
    <source>
        <dbReference type="ARBA" id="ARBA00043993"/>
    </source>
</evidence>
<reference evidence="10 11" key="1">
    <citation type="submission" date="2021-02" db="EMBL/GenBank/DDBJ databases">
        <title>De Novo genome assembly of isolated myxobacteria.</title>
        <authorList>
            <person name="Stevens D.C."/>
        </authorList>
    </citation>
    <scope>NUCLEOTIDE SEQUENCE [LARGE SCALE GENOMIC DNA]</scope>
    <source>
        <strain evidence="10 11">SCHIC003</strain>
    </source>
</reference>
<evidence type="ECO:0000259" key="9">
    <source>
        <dbReference type="Pfam" id="PF13515"/>
    </source>
</evidence>
<dbReference type="EMBL" id="CP071091">
    <property type="protein sequence ID" value="QSQ18033.1"/>
    <property type="molecule type" value="Genomic_DNA"/>
</dbReference>
<evidence type="ECO:0000259" key="8">
    <source>
        <dbReference type="Pfam" id="PF12805"/>
    </source>
</evidence>
<evidence type="ECO:0000256" key="5">
    <source>
        <dbReference type="ARBA" id="ARBA00023136"/>
    </source>
</evidence>
<feature type="transmembrane region" description="Helical" evidence="7">
    <location>
        <begin position="471"/>
        <end position="504"/>
    </location>
</feature>
<feature type="transmembrane region" description="Helical" evidence="7">
    <location>
        <begin position="141"/>
        <end position="163"/>
    </location>
</feature>
<feature type="transmembrane region" description="Helical" evidence="7">
    <location>
        <begin position="20"/>
        <end position="39"/>
    </location>
</feature>
<comment type="subcellular location">
    <subcellularLocation>
        <location evidence="1">Cell membrane</location>
        <topology evidence="1">Multi-pass membrane protein</topology>
    </subcellularLocation>
</comment>
<gene>
    <name evidence="10" type="ORF">JY572_19290</name>
</gene>
<feature type="transmembrane region" description="Helical" evidence="7">
    <location>
        <begin position="448"/>
        <end position="465"/>
    </location>
</feature>
<dbReference type="InterPro" id="IPR032692">
    <property type="entry name" value="YccS_N"/>
</dbReference>
<keyword evidence="2" id="KW-1003">Cell membrane</keyword>
<feature type="transmembrane region" description="Helical" evidence="7">
    <location>
        <begin position="69"/>
        <end position="87"/>
    </location>
</feature>
<dbReference type="Proteomes" id="UP000663090">
    <property type="component" value="Chromosome"/>
</dbReference>
<keyword evidence="4 7" id="KW-1133">Transmembrane helix</keyword>
<evidence type="ECO:0000256" key="2">
    <source>
        <dbReference type="ARBA" id="ARBA00022475"/>
    </source>
</evidence>
<evidence type="ECO:0000256" key="3">
    <source>
        <dbReference type="ARBA" id="ARBA00022692"/>
    </source>
</evidence>
<name>A0ABX7NHD4_9BACT</name>
<dbReference type="InterPro" id="IPR049453">
    <property type="entry name" value="Memb_transporter_dom"/>
</dbReference>